<reference evidence="1" key="1">
    <citation type="submission" date="2013-05" db="EMBL/GenBank/DDBJ databases">
        <authorList>
            <person name="Yim A.K.Y."/>
            <person name="Chan T.F."/>
            <person name="Ji K.M."/>
            <person name="Liu X.Y."/>
            <person name="Zhou J.W."/>
            <person name="Li R.Q."/>
            <person name="Yang K.Y."/>
            <person name="Li J."/>
            <person name="Li M."/>
            <person name="Law P.T.W."/>
            <person name="Wu Y.L."/>
            <person name="Cai Z.L."/>
            <person name="Qin H."/>
            <person name="Bao Y."/>
            <person name="Leung R.K.K."/>
            <person name="Ng P.K.S."/>
            <person name="Zou J."/>
            <person name="Zhong X.J."/>
            <person name="Ran P.X."/>
            <person name="Zhong N.S."/>
            <person name="Liu Z.G."/>
            <person name="Tsui S.K.W."/>
        </authorList>
    </citation>
    <scope>NUCLEOTIDE SEQUENCE</scope>
    <source>
        <strain evidence="1">Derf</strain>
        <tissue evidence="1">Whole organism</tissue>
    </source>
</reference>
<accession>A0A922HU65</accession>
<dbReference type="EMBL" id="ASGP02000004">
    <property type="protein sequence ID" value="KAH9511022.1"/>
    <property type="molecule type" value="Genomic_DNA"/>
</dbReference>
<evidence type="ECO:0000313" key="2">
    <source>
        <dbReference type="Proteomes" id="UP000790347"/>
    </source>
</evidence>
<sequence length="72" mass="8565">MKKENQFLIIQQRQPPKIVDILRSIRKHSLEIKEVKHVITFMIFKTSQFVTINNTHCKTITCFETFSTISKQ</sequence>
<dbReference type="Proteomes" id="UP000790347">
    <property type="component" value="Unassembled WGS sequence"/>
</dbReference>
<proteinExistence type="predicted"/>
<gene>
    <name evidence="1" type="ORF">DERF_009507</name>
</gene>
<organism evidence="1 2">
    <name type="scientific">Dermatophagoides farinae</name>
    <name type="common">American house dust mite</name>
    <dbReference type="NCBI Taxonomy" id="6954"/>
    <lineage>
        <taxon>Eukaryota</taxon>
        <taxon>Metazoa</taxon>
        <taxon>Ecdysozoa</taxon>
        <taxon>Arthropoda</taxon>
        <taxon>Chelicerata</taxon>
        <taxon>Arachnida</taxon>
        <taxon>Acari</taxon>
        <taxon>Acariformes</taxon>
        <taxon>Sarcoptiformes</taxon>
        <taxon>Astigmata</taxon>
        <taxon>Psoroptidia</taxon>
        <taxon>Analgoidea</taxon>
        <taxon>Pyroglyphidae</taxon>
        <taxon>Dermatophagoidinae</taxon>
        <taxon>Dermatophagoides</taxon>
    </lineage>
</organism>
<keyword evidence="2" id="KW-1185">Reference proteome</keyword>
<name>A0A922HU65_DERFA</name>
<evidence type="ECO:0000313" key="1">
    <source>
        <dbReference type="EMBL" id="KAH9511022.1"/>
    </source>
</evidence>
<comment type="caution">
    <text evidence="1">The sequence shown here is derived from an EMBL/GenBank/DDBJ whole genome shotgun (WGS) entry which is preliminary data.</text>
</comment>
<reference evidence="1" key="2">
    <citation type="journal article" date="2022" name="Res Sq">
        <title>Comparative Genomics Reveals Insights into the Divergent Evolution of Astigmatic Mites and Household Pest Adaptations.</title>
        <authorList>
            <person name="Xiong Q."/>
            <person name="Wan A.T.-Y."/>
            <person name="Liu X.-Y."/>
            <person name="Fung C.S.-H."/>
            <person name="Xiao X."/>
            <person name="Malainual N."/>
            <person name="Hou J."/>
            <person name="Wang L."/>
            <person name="Wang M."/>
            <person name="Yang K."/>
            <person name="Cui Y."/>
            <person name="Leung E."/>
            <person name="Nong W."/>
            <person name="Shin S.-K."/>
            <person name="Au S."/>
            <person name="Jeong K.Y."/>
            <person name="Chew F.T."/>
            <person name="Hui J."/>
            <person name="Leung T.F."/>
            <person name="Tungtrongchitr A."/>
            <person name="Zhong N."/>
            <person name="Liu Z."/>
            <person name="Tsui S."/>
        </authorList>
    </citation>
    <scope>NUCLEOTIDE SEQUENCE</scope>
    <source>
        <strain evidence="1">Derf</strain>
        <tissue evidence="1">Whole organism</tissue>
    </source>
</reference>
<dbReference type="AlphaFoldDB" id="A0A922HU65"/>
<protein>
    <submittedName>
        <fullName evidence="1">Uncharacterized protein</fullName>
    </submittedName>
</protein>